<feature type="compositionally biased region" description="Basic and acidic residues" evidence="5">
    <location>
        <begin position="289"/>
        <end position="304"/>
    </location>
</feature>
<dbReference type="Proteomes" id="UP000515123">
    <property type="component" value="Linkage group 8"/>
</dbReference>
<feature type="region of interest" description="Disordered" evidence="5">
    <location>
        <begin position="285"/>
        <end position="309"/>
    </location>
</feature>
<dbReference type="Pfam" id="PF14379">
    <property type="entry name" value="Myb_CC_LHEQLE"/>
    <property type="match status" value="1"/>
</dbReference>
<dbReference type="SUPFAM" id="SSF46689">
    <property type="entry name" value="Homeodomain-like"/>
    <property type="match status" value="1"/>
</dbReference>
<keyword evidence="4" id="KW-0539">Nucleus</keyword>
<dbReference type="InterPro" id="IPR001005">
    <property type="entry name" value="SANT/Myb"/>
</dbReference>
<dbReference type="GO" id="GO:0003700">
    <property type="term" value="F:DNA-binding transcription factor activity"/>
    <property type="evidence" value="ECO:0007669"/>
    <property type="project" value="InterPro"/>
</dbReference>
<dbReference type="FunFam" id="1.10.10.60:FF:000002">
    <property type="entry name" value="Myb family transcription factor"/>
    <property type="match status" value="1"/>
</dbReference>
<dbReference type="PANTHER" id="PTHR31499">
    <property type="entry name" value="MYB FAMILY TRANSCRIPTION FACTOR PHL11"/>
    <property type="match status" value="1"/>
</dbReference>
<feature type="compositionally biased region" description="Polar residues" evidence="5">
    <location>
        <begin position="370"/>
        <end position="410"/>
    </location>
</feature>
<dbReference type="InterPro" id="IPR046955">
    <property type="entry name" value="PHR1-like"/>
</dbReference>
<keyword evidence="3" id="KW-0804">Transcription</keyword>
<dbReference type="STRING" id="4615.A0A199UJ23"/>
<reference evidence="7 8" key="1">
    <citation type="journal article" date="2016" name="DNA Res.">
        <title>The draft genome of MD-2 pineapple using hybrid error correction of long reads.</title>
        <authorList>
            <person name="Redwan R.M."/>
            <person name="Saidin A."/>
            <person name="Kumar S.V."/>
        </authorList>
    </citation>
    <scope>NUCLEOTIDE SEQUENCE [LARGE SCALE GENOMIC DNA]</scope>
    <source>
        <strain evidence="8">cv. MD2</strain>
        <tissue evidence="7">Leaf</tissue>
    </source>
</reference>
<protein>
    <submittedName>
        <fullName evidence="10 11">Protein PHOSPHATE STARVATION RESPONSE 2-like</fullName>
    </submittedName>
    <submittedName>
        <fullName evidence="7">Protein PHR1-LIKE 1</fullName>
    </submittedName>
</protein>
<dbReference type="EMBL" id="LSRQ01007777">
    <property type="protein sequence ID" value="OAY64575.1"/>
    <property type="molecule type" value="Genomic_DNA"/>
</dbReference>
<dbReference type="RefSeq" id="XP_020094222.1">
    <property type="nucleotide sequence ID" value="XM_020238633.1"/>
</dbReference>
<evidence type="ECO:0000313" key="9">
    <source>
        <dbReference type="Proteomes" id="UP000515123"/>
    </source>
</evidence>
<accession>A0A199UJ23</accession>
<dbReference type="Gene3D" id="1.10.10.60">
    <property type="entry name" value="Homeodomain-like"/>
    <property type="match status" value="1"/>
</dbReference>
<evidence type="ECO:0000256" key="2">
    <source>
        <dbReference type="ARBA" id="ARBA00023125"/>
    </source>
</evidence>
<evidence type="ECO:0000259" key="6">
    <source>
        <dbReference type="PROSITE" id="PS51294"/>
    </source>
</evidence>
<feature type="region of interest" description="Disordered" evidence="5">
    <location>
        <begin position="363"/>
        <end position="459"/>
    </location>
</feature>
<dbReference type="AlphaFoldDB" id="A0A199UJ23"/>
<evidence type="ECO:0000256" key="1">
    <source>
        <dbReference type="ARBA" id="ARBA00023015"/>
    </source>
</evidence>
<dbReference type="PANTHER" id="PTHR31499:SF80">
    <property type="entry name" value="HTH MYB-TYPE DOMAIN-CONTAINING PROTEIN"/>
    <property type="match status" value="1"/>
</dbReference>
<dbReference type="PROSITE" id="PS51294">
    <property type="entry name" value="HTH_MYB"/>
    <property type="match status" value="1"/>
</dbReference>
<dbReference type="Proteomes" id="UP000092600">
    <property type="component" value="Unassembled WGS sequence"/>
</dbReference>
<dbReference type="NCBIfam" id="TIGR01557">
    <property type="entry name" value="myb_SHAQKYF"/>
    <property type="match status" value="1"/>
</dbReference>
<gene>
    <name evidence="10 11" type="primary">LOC109714166</name>
    <name evidence="7" type="ORF">ACMD2_01969</name>
</gene>
<dbReference type="InterPro" id="IPR006447">
    <property type="entry name" value="Myb_dom_plants"/>
</dbReference>
<evidence type="ECO:0000313" key="10">
    <source>
        <dbReference type="RefSeq" id="XP_020094220.1"/>
    </source>
</evidence>
<feature type="region of interest" description="Disordered" evidence="5">
    <location>
        <begin position="200"/>
        <end position="225"/>
    </location>
</feature>
<keyword evidence="9" id="KW-1185">Reference proteome</keyword>
<dbReference type="GO" id="GO:0003677">
    <property type="term" value="F:DNA binding"/>
    <property type="evidence" value="ECO:0007669"/>
    <property type="project" value="UniProtKB-KW"/>
</dbReference>
<dbReference type="Pfam" id="PF00249">
    <property type="entry name" value="Myb_DNA-binding"/>
    <property type="match status" value="1"/>
</dbReference>
<proteinExistence type="predicted"/>
<feature type="compositionally biased region" description="Polar residues" evidence="5">
    <location>
        <begin position="200"/>
        <end position="215"/>
    </location>
</feature>
<evidence type="ECO:0000313" key="7">
    <source>
        <dbReference type="EMBL" id="OAY64575.1"/>
    </source>
</evidence>
<evidence type="ECO:0000256" key="3">
    <source>
        <dbReference type="ARBA" id="ARBA00023163"/>
    </source>
</evidence>
<evidence type="ECO:0000256" key="5">
    <source>
        <dbReference type="SAM" id="MobiDB-lite"/>
    </source>
</evidence>
<keyword evidence="2" id="KW-0238">DNA-binding</keyword>
<evidence type="ECO:0000313" key="8">
    <source>
        <dbReference type="Proteomes" id="UP000092600"/>
    </source>
</evidence>
<keyword evidence="1" id="KW-0805">Transcription regulation</keyword>
<sequence length="459" mass="50107">MKKSATSQLYDIGGSGAMSSSLPALPTPSEVSFLKLPDSQQVSMERELSSSNPLPPHRAPSHYNTAVVGPLYSSASGPLYSAPSPNVSSFISQPSNAGNFMGSANLSHTGIYHPSTSNYQGEPLESNWRPDSVQGILDYSDNVIASGNQIQSSPIMASDELIKQNEWWNDFINDDWKDIYDANASEPQPKVVCPPSNLSMQQPAIPQSAPSNSGELCTVASPSPTASAPAAKARMRWTPELHESFVEAVNQLGGSEKATPKGVLKLMKVDSLTIYHVKSHLQKYRTARYRPESSEGASEKKGTSQEELSSLDLKTSFDLTEALRLQMEVQKRLHEQLEIQRNLQLRIEEQGRCLQMMFEKQYKSGVGKPPSTSADPLTLSSDQSHSDTNNRIQENAQAETNDIPSSSNLEAKSPRLVGEKKKKKAEAESFDQGENTTDGPKLKRARGQEIEPSSANSEP</sequence>
<feature type="region of interest" description="Disordered" evidence="5">
    <location>
        <begin position="1"/>
        <end position="62"/>
    </location>
</feature>
<dbReference type="InterPro" id="IPR017930">
    <property type="entry name" value="Myb_dom"/>
</dbReference>
<evidence type="ECO:0000256" key="4">
    <source>
        <dbReference type="ARBA" id="ARBA00023242"/>
    </source>
</evidence>
<dbReference type="RefSeq" id="XP_020094220.1">
    <property type="nucleotide sequence ID" value="XM_020238631.1"/>
</dbReference>
<evidence type="ECO:0000313" key="11">
    <source>
        <dbReference type="RefSeq" id="XP_020094222.1"/>
    </source>
</evidence>
<feature type="domain" description="HTH myb-type" evidence="6">
    <location>
        <begin position="236"/>
        <end position="289"/>
    </location>
</feature>
<dbReference type="InterPro" id="IPR009057">
    <property type="entry name" value="Homeodomain-like_sf"/>
</dbReference>
<dbReference type="InterPro" id="IPR025756">
    <property type="entry name" value="Myb_CC_LHEQLE"/>
</dbReference>
<reference evidence="10 11" key="2">
    <citation type="submission" date="2025-04" db="UniProtKB">
        <authorList>
            <consortium name="RefSeq"/>
        </authorList>
    </citation>
    <scope>IDENTIFICATION</scope>
    <source>
        <tissue evidence="10 11">Leaf</tissue>
    </source>
</reference>
<organism evidence="7 8">
    <name type="scientific">Ananas comosus</name>
    <name type="common">Pineapple</name>
    <name type="synonym">Ananas ananas</name>
    <dbReference type="NCBI Taxonomy" id="4615"/>
    <lineage>
        <taxon>Eukaryota</taxon>
        <taxon>Viridiplantae</taxon>
        <taxon>Streptophyta</taxon>
        <taxon>Embryophyta</taxon>
        <taxon>Tracheophyta</taxon>
        <taxon>Spermatophyta</taxon>
        <taxon>Magnoliopsida</taxon>
        <taxon>Liliopsida</taxon>
        <taxon>Poales</taxon>
        <taxon>Bromeliaceae</taxon>
        <taxon>Bromelioideae</taxon>
        <taxon>Ananas</taxon>
    </lineage>
</organism>
<dbReference type="OrthoDB" id="551907at2759"/>
<dbReference type="GeneID" id="109714166"/>
<name>A0A199UJ23_ANACO</name>